<comment type="caution">
    <text evidence="12">The sequence shown here is derived from an EMBL/GenBank/DDBJ whole genome shotgun (WGS) entry which is preliminary data.</text>
</comment>
<feature type="transmembrane region" description="Helical" evidence="8">
    <location>
        <begin position="717"/>
        <end position="737"/>
    </location>
</feature>
<evidence type="ECO:0000256" key="3">
    <source>
        <dbReference type="ARBA" id="ARBA00022448"/>
    </source>
</evidence>
<dbReference type="EMBL" id="JANBQB010000270">
    <property type="protein sequence ID" value="KAJ1978537.1"/>
    <property type="molecule type" value="Genomic_DNA"/>
</dbReference>
<feature type="compositionally biased region" description="Low complexity" evidence="7">
    <location>
        <begin position="1272"/>
        <end position="1283"/>
    </location>
</feature>
<evidence type="ECO:0008006" key="14">
    <source>
        <dbReference type="Google" id="ProtNLM"/>
    </source>
</evidence>
<feature type="region of interest" description="Disordered" evidence="7">
    <location>
        <begin position="929"/>
        <end position="953"/>
    </location>
</feature>
<gene>
    <name evidence="12" type="ORF">H4R34_003167</name>
</gene>
<dbReference type="InterPro" id="IPR032880">
    <property type="entry name" value="CSC1/OSCA1-like_N"/>
</dbReference>
<name>A0A9W8B1C3_9FUNG</name>
<keyword evidence="4 8" id="KW-0812">Transmembrane</keyword>
<feature type="region of interest" description="Disordered" evidence="7">
    <location>
        <begin position="1231"/>
        <end position="1288"/>
    </location>
</feature>
<feature type="transmembrane region" description="Helical" evidence="8">
    <location>
        <begin position="691"/>
        <end position="711"/>
    </location>
</feature>
<evidence type="ECO:0000256" key="6">
    <source>
        <dbReference type="ARBA" id="ARBA00023136"/>
    </source>
</evidence>
<dbReference type="Pfam" id="PF02714">
    <property type="entry name" value="RSN1_7TM"/>
    <property type="match status" value="1"/>
</dbReference>
<feature type="domain" description="CSC1/OSCA1-like 7TM region" evidence="9">
    <location>
        <begin position="440"/>
        <end position="711"/>
    </location>
</feature>
<protein>
    <recommendedName>
        <fullName evidence="14">CSC1/OSCA1-like 7TM region domain-containing protein</fullName>
    </recommendedName>
</protein>
<feature type="domain" description="CSC1/OSCA1-like cytosolic" evidence="11">
    <location>
        <begin position="204"/>
        <end position="429"/>
    </location>
</feature>
<dbReference type="InterPro" id="IPR045122">
    <property type="entry name" value="Csc1-like"/>
</dbReference>
<feature type="transmembrane region" description="Helical" evidence="8">
    <location>
        <begin position="161"/>
        <end position="180"/>
    </location>
</feature>
<dbReference type="Proteomes" id="UP001151582">
    <property type="component" value="Unassembled WGS sequence"/>
</dbReference>
<feature type="region of interest" description="Disordered" evidence="7">
    <location>
        <begin position="777"/>
        <end position="813"/>
    </location>
</feature>
<evidence type="ECO:0000259" key="11">
    <source>
        <dbReference type="Pfam" id="PF14703"/>
    </source>
</evidence>
<reference evidence="12" key="1">
    <citation type="submission" date="2022-07" db="EMBL/GenBank/DDBJ databases">
        <title>Phylogenomic reconstructions and comparative analyses of Kickxellomycotina fungi.</title>
        <authorList>
            <person name="Reynolds N.K."/>
            <person name="Stajich J.E."/>
            <person name="Barry K."/>
            <person name="Grigoriev I.V."/>
            <person name="Crous P."/>
            <person name="Smith M.E."/>
        </authorList>
    </citation>
    <scope>NUCLEOTIDE SEQUENCE</scope>
    <source>
        <strain evidence="12">RSA 567</strain>
    </source>
</reference>
<evidence type="ECO:0000256" key="1">
    <source>
        <dbReference type="ARBA" id="ARBA00004141"/>
    </source>
</evidence>
<keyword evidence="6 8" id="KW-0472">Membrane</keyword>
<evidence type="ECO:0000256" key="4">
    <source>
        <dbReference type="ARBA" id="ARBA00022692"/>
    </source>
</evidence>
<feature type="compositionally biased region" description="Low complexity" evidence="7">
    <location>
        <begin position="1493"/>
        <end position="1506"/>
    </location>
</feature>
<feature type="transmembrane region" description="Helical" evidence="8">
    <location>
        <begin position="43"/>
        <end position="64"/>
    </location>
</feature>
<feature type="transmembrane region" description="Helical" evidence="8">
    <location>
        <begin position="487"/>
        <end position="508"/>
    </location>
</feature>
<evidence type="ECO:0000313" key="13">
    <source>
        <dbReference type="Proteomes" id="UP001151582"/>
    </source>
</evidence>
<accession>A0A9W8B1C3</accession>
<feature type="compositionally biased region" description="Basic residues" evidence="7">
    <location>
        <begin position="1137"/>
        <end position="1148"/>
    </location>
</feature>
<feature type="transmembrane region" description="Helical" evidence="8">
    <location>
        <begin position="120"/>
        <end position="141"/>
    </location>
</feature>
<feature type="compositionally biased region" description="Basic and acidic residues" evidence="7">
    <location>
        <begin position="1399"/>
        <end position="1411"/>
    </location>
</feature>
<dbReference type="OrthoDB" id="1689567at2759"/>
<feature type="region of interest" description="Disordered" evidence="7">
    <location>
        <begin position="1548"/>
        <end position="1585"/>
    </location>
</feature>
<comment type="subcellular location">
    <subcellularLocation>
        <location evidence="1">Membrane</location>
        <topology evidence="1">Multi-pass membrane protein</topology>
    </subcellularLocation>
</comment>
<feature type="region of interest" description="Disordered" evidence="7">
    <location>
        <begin position="1025"/>
        <end position="1148"/>
    </location>
</feature>
<evidence type="ECO:0000256" key="2">
    <source>
        <dbReference type="ARBA" id="ARBA00007779"/>
    </source>
</evidence>
<dbReference type="GO" id="GO:0005886">
    <property type="term" value="C:plasma membrane"/>
    <property type="evidence" value="ECO:0007669"/>
    <property type="project" value="TreeGrafter"/>
</dbReference>
<dbReference type="InterPro" id="IPR027815">
    <property type="entry name" value="CSC1/OSCA1-like_cyt"/>
</dbReference>
<evidence type="ECO:0000259" key="9">
    <source>
        <dbReference type="Pfam" id="PF02714"/>
    </source>
</evidence>
<feature type="transmembrane region" description="Helical" evidence="8">
    <location>
        <begin position="529"/>
        <end position="554"/>
    </location>
</feature>
<feature type="domain" description="CSC1/OSCA1-like N-terminal transmembrane" evidence="10">
    <location>
        <begin position="39"/>
        <end position="182"/>
    </location>
</feature>
<dbReference type="Pfam" id="PF14703">
    <property type="entry name" value="PHM7_cyt"/>
    <property type="match status" value="1"/>
</dbReference>
<feature type="compositionally biased region" description="Basic and acidic residues" evidence="7">
    <location>
        <begin position="1235"/>
        <end position="1244"/>
    </location>
</feature>
<evidence type="ECO:0000313" key="12">
    <source>
        <dbReference type="EMBL" id="KAJ1978537.1"/>
    </source>
</evidence>
<feature type="compositionally biased region" description="Polar residues" evidence="7">
    <location>
        <begin position="1040"/>
        <end position="1073"/>
    </location>
</feature>
<proteinExistence type="inferred from homology"/>
<evidence type="ECO:0000256" key="7">
    <source>
        <dbReference type="SAM" id="MobiDB-lite"/>
    </source>
</evidence>
<feature type="transmembrane region" description="Helical" evidence="8">
    <location>
        <begin position="442"/>
        <end position="467"/>
    </location>
</feature>
<keyword evidence="13" id="KW-1185">Reference proteome</keyword>
<sequence>MPSLVPRVDVGDILGLGNGTGTASVPGSTPAQAQHTPSLTTQLIFAVAMGGTLFLLFCLLRFRWPTVYAPRSRLRRVAPIKLPKRLLGWLLPVINTSEMFMLQTVGLDAVMFLRFFKVSIAIFSVLAVPGLAVLLPLNVVGSDYASHSYLSMNSMPDSSPLLAVHLVFVYLFSMVVYYYLMRYTYHYLALRWHYLLRNAGSVESRSVMVINIPGYLQDPAKLRQFFDELDIGQIEATSIIGQLPDLPALVKARAECLRQLETHVCHLIGNPCVAPDYDRERLRQLMLSADLAAAQEERDLLARWMKPKYQRRLKKNPAYDPRPTVRLPSDRWFRLGPKVDAIDHYKEKFLEYDRVVKTLRRVRSTTPNADAHGNPMPTDSGSAASSSVGFVTFTNSTSAHIAAQTLTHAKPFACITVLAPEPANVYWNNLTARFHSRVPRTIMVFIAMVALTFFWGIPVAFLSSLLSLETLGEHWEFVKNLAESSPVFQSLFTNTLPSVVMISYFNLLPAIVQKLTEFKGIRVRADMDIFVLSRVFFFQVFNVLLVFTLSGTLWNSLFDIFEDPSELTTKLAASLPQVGPFFINYVIVLGIAYLPFKLLQVLPMIWTAFRRYLCTTPRDFAEVVAPIYVAWGARYPVPMLVFVLTLTYSNISPLILVFGVLYFVLGFVFYKYVFLYVYFKYYESSGRMWPYVVRRLVVAMYLYHLLMFGYFSLKGVWVVAILTIPTVAMNSIFFHYLNKILNEFGEHVPLSLLRLHQRRREELLTLSKLSALPLNLSTPATSRPASVPSTAPSEEVANPPQTQPTAQPPVGLAANAHQSCDARCLHTANPREGEPCNDSDATGSSTAVWEEMAQASETRLSQSRDDFYLQLSSTPLSVRRRSSLATLPLHSWSVAAEDQLTHEAGHLKSSPVVPDSPQASIKPAAASLENIRAPDRSEASESSPPLLPNFDDEQRPAQLDFGYEDFQEYSYRLVFRRLWRKIVDHFAHALPSYFINMTDLERVRWLETMIETEDNALAATLGGPFLGHSVPRPPKHGTSNDHNSGPWTNMPQIKVSSPASSECGSQRRSTAPQASLGADNSLGLSHLHGPPELRIDTAVPKFTTLPRSPRTGGGSPDAAARSPFKRLLSRSNSLPHGSKRSLRRRLTHGKLTPQAAAFGLRQHASEENLPSTPLASMADSPEPWTALPLSPQVARHRSASNRHRRRLRYLSGPTAPSTSIMFLHPDVVIPYPENSPEKDSELLEGKPNSPLGARGSPMSAPTSPMGPAFPGSSRSSLSLSRRSSTNDKRPLYPLGIKFIPSNHPYSRRYLLDAQNLDQDQFDLLPDKYTDYSQSPMELVHGILDSGIKFYQHPSIVGELPELWLPSGKGEFEKLVQARLPLKPVRYLKARIRRTRLSLRSRDQSRSDRRQATTDAQALVGEHTPDQVAVTIDPDPLPPFGPAMSPQLHHDPSPGTPLDPLPNSATSPLVASLAVNPRSHSELRDPPTPAPLVTSSSRRLGSMSSTGEGRVVYTPVATTDTEDADTASNAPGTIDYDLDPFAVRHHLQYLRPPQSPPPMATAAHLQPGPLLSRRASQLFQDDVLGE</sequence>
<feature type="compositionally biased region" description="Basic residues" evidence="7">
    <location>
        <begin position="1194"/>
        <end position="1207"/>
    </location>
</feature>
<evidence type="ECO:0000256" key="8">
    <source>
        <dbReference type="SAM" id="Phobius"/>
    </source>
</evidence>
<dbReference type="InterPro" id="IPR003864">
    <property type="entry name" value="CSC1/OSCA1-like_7TM"/>
</dbReference>
<feature type="compositionally biased region" description="Low complexity" evidence="7">
    <location>
        <begin position="799"/>
        <end position="809"/>
    </location>
</feature>
<dbReference type="PANTHER" id="PTHR13018:SF5">
    <property type="entry name" value="RE44586P"/>
    <property type="match status" value="1"/>
</dbReference>
<keyword evidence="5 8" id="KW-1133">Transmembrane helix</keyword>
<feature type="transmembrane region" description="Helical" evidence="8">
    <location>
        <begin position="654"/>
        <end position="679"/>
    </location>
</feature>
<dbReference type="Pfam" id="PF13967">
    <property type="entry name" value="RSN1_TM"/>
    <property type="match status" value="1"/>
</dbReference>
<comment type="similarity">
    <text evidence="2">Belongs to the CSC1 (TC 1.A.17) family.</text>
</comment>
<dbReference type="GO" id="GO:0005227">
    <property type="term" value="F:calcium-activated cation channel activity"/>
    <property type="evidence" value="ECO:0007669"/>
    <property type="project" value="InterPro"/>
</dbReference>
<evidence type="ECO:0000259" key="10">
    <source>
        <dbReference type="Pfam" id="PF13967"/>
    </source>
</evidence>
<feature type="compositionally biased region" description="Polar residues" evidence="7">
    <location>
        <begin position="778"/>
        <end position="792"/>
    </location>
</feature>
<feature type="region of interest" description="Disordered" evidence="7">
    <location>
        <begin position="1398"/>
        <end position="1509"/>
    </location>
</feature>
<dbReference type="PANTHER" id="PTHR13018">
    <property type="entry name" value="PROBABLE MEMBRANE PROTEIN DUF221-RELATED"/>
    <property type="match status" value="1"/>
</dbReference>
<feature type="region of interest" description="Disordered" evidence="7">
    <location>
        <begin position="1170"/>
        <end position="1207"/>
    </location>
</feature>
<organism evidence="12 13">
    <name type="scientific">Dimargaris verticillata</name>
    <dbReference type="NCBI Taxonomy" id="2761393"/>
    <lineage>
        <taxon>Eukaryota</taxon>
        <taxon>Fungi</taxon>
        <taxon>Fungi incertae sedis</taxon>
        <taxon>Zoopagomycota</taxon>
        <taxon>Kickxellomycotina</taxon>
        <taxon>Dimargaritomycetes</taxon>
        <taxon>Dimargaritales</taxon>
        <taxon>Dimargaritaceae</taxon>
        <taxon>Dimargaris</taxon>
    </lineage>
</organism>
<feature type="transmembrane region" description="Helical" evidence="8">
    <location>
        <begin position="582"/>
        <end position="606"/>
    </location>
</feature>
<evidence type="ECO:0000256" key="5">
    <source>
        <dbReference type="ARBA" id="ARBA00022989"/>
    </source>
</evidence>
<keyword evidence="3" id="KW-0813">Transport</keyword>